<evidence type="ECO:0000256" key="7">
    <source>
        <dbReference type="SAM" id="MobiDB-lite"/>
    </source>
</evidence>
<keyword evidence="5" id="KW-0539">Nucleus</keyword>
<feature type="coiled-coil region" evidence="6">
    <location>
        <begin position="17"/>
        <end position="74"/>
    </location>
</feature>
<protein>
    <submittedName>
        <fullName evidence="8">Uncharacterized protein</fullName>
    </submittedName>
</protein>
<keyword evidence="9" id="KW-1185">Reference proteome</keyword>
<evidence type="ECO:0000313" key="9">
    <source>
        <dbReference type="Proteomes" id="UP000244855"/>
    </source>
</evidence>
<evidence type="ECO:0000256" key="6">
    <source>
        <dbReference type="SAM" id="Coils"/>
    </source>
</evidence>
<keyword evidence="3" id="KW-0805">Transcription regulation</keyword>
<dbReference type="GO" id="GO:0016592">
    <property type="term" value="C:mediator complex"/>
    <property type="evidence" value="ECO:0007669"/>
    <property type="project" value="InterPro"/>
</dbReference>
<comment type="subcellular location">
    <subcellularLocation>
        <location evidence="1">Nucleus</location>
    </subcellularLocation>
</comment>
<feature type="compositionally biased region" description="Basic and acidic residues" evidence="7">
    <location>
        <begin position="116"/>
        <end position="129"/>
    </location>
</feature>
<reference evidence="8 9" key="1">
    <citation type="journal article" date="2018" name="Sci. Rep.">
        <title>Comparative genomics provides insights into the lifestyle and reveals functional heterogeneity of dark septate endophytic fungi.</title>
        <authorList>
            <person name="Knapp D.G."/>
            <person name="Nemeth J.B."/>
            <person name="Barry K."/>
            <person name="Hainaut M."/>
            <person name="Henrissat B."/>
            <person name="Johnson J."/>
            <person name="Kuo A."/>
            <person name="Lim J.H.P."/>
            <person name="Lipzen A."/>
            <person name="Nolan M."/>
            <person name="Ohm R.A."/>
            <person name="Tamas L."/>
            <person name="Grigoriev I.V."/>
            <person name="Spatafora J.W."/>
            <person name="Nagy L.G."/>
            <person name="Kovacs G.M."/>
        </authorList>
    </citation>
    <scope>NUCLEOTIDE SEQUENCE [LARGE SCALE GENOMIC DNA]</scope>
    <source>
        <strain evidence="8 9">DSE2036</strain>
    </source>
</reference>
<evidence type="ECO:0000256" key="1">
    <source>
        <dbReference type="ARBA" id="ARBA00004123"/>
    </source>
</evidence>
<keyword evidence="4" id="KW-0804">Transcription</keyword>
<name>A0A2V1DTP0_9PLEO</name>
<keyword evidence="6" id="KW-0175">Coiled coil</keyword>
<evidence type="ECO:0000256" key="5">
    <source>
        <dbReference type="ARBA" id="ARBA00023242"/>
    </source>
</evidence>
<organism evidence="8 9">
    <name type="scientific">Periconia macrospinosa</name>
    <dbReference type="NCBI Taxonomy" id="97972"/>
    <lineage>
        <taxon>Eukaryota</taxon>
        <taxon>Fungi</taxon>
        <taxon>Dikarya</taxon>
        <taxon>Ascomycota</taxon>
        <taxon>Pezizomycotina</taxon>
        <taxon>Dothideomycetes</taxon>
        <taxon>Pleosporomycetidae</taxon>
        <taxon>Pleosporales</taxon>
        <taxon>Massarineae</taxon>
        <taxon>Periconiaceae</taxon>
        <taxon>Periconia</taxon>
    </lineage>
</organism>
<dbReference type="STRING" id="97972.A0A2V1DTP0"/>
<comment type="similarity">
    <text evidence="2">Belongs to the Mediator complex subunit 27 family.</text>
</comment>
<evidence type="ECO:0000256" key="3">
    <source>
        <dbReference type="ARBA" id="ARBA00023015"/>
    </source>
</evidence>
<evidence type="ECO:0000256" key="4">
    <source>
        <dbReference type="ARBA" id="ARBA00023163"/>
    </source>
</evidence>
<dbReference type="Proteomes" id="UP000244855">
    <property type="component" value="Unassembled WGS sequence"/>
</dbReference>
<proteinExistence type="inferred from homology"/>
<dbReference type="InterPro" id="IPR021627">
    <property type="entry name" value="Mediator_Med27"/>
</dbReference>
<dbReference type="AlphaFoldDB" id="A0A2V1DTP0"/>
<evidence type="ECO:0000313" key="8">
    <source>
        <dbReference type="EMBL" id="PVI01396.1"/>
    </source>
</evidence>
<sequence length="279" mass="31783">MTTSNPGTDPAWDEAQCTSALAQLERLQAQIDDLRLTIPRLVEPFYSPPTPSVFRAYKENIATSQNDMKKLKSQWKNPQVEKIFTYSKHSFQENGDLSKSSEVPRYGWVDMEEKLQEATQKGDKEKEAESDQGMDVSQEDIRKIVDEWKARNDKIKFQGQDGYHDFKISFVSDSLVLKFHVTITQELNGVQKLRAVCLGTKEPALAITRCINTRPHPNDLSYLLDMIAAYKTVKGTKCAKCGEMFDSQVLGTVARRSREVVDGEKTNVEWEAFHEHCLV</sequence>
<dbReference type="OrthoDB" id="5326237at2759"/>
<accession>A0A2V1DTP0</accession>
<dbReference type="EMBL" id="KZ805358">
    <property type="protein sequence ID" value="PVI01396.1"/>
    <property type="molecule type" value="Genomic_DNA"/>
</dbReference>
<evidence type="ECO:0000256" key="2">
    <source>
        <dbReference type="ARBA" id="ARBA00008048"/>
    </source>
</evidence>
<dbReference type="Pfam" id="PF11571">
    <property type="entry name" value="Med27"/>
    <property type="match status" value="1"/>
</dbReference>
<gene>
    <name evidence="8" type="ORF">DM02DRAFT_641908</name>
</gene>
<feature type="region of interest" description="Disordered" evidence="7">
    <location>
        <begin position="116"/>
        <end position="136"/>
    </location>
</feature>